<accession>A0ACC2S6P0</accession>
<evidence type="ECO:0000313" key="2">
    <source>
        <dbReference type="Proteomes" id="UP001165960"/>
    </source>
</evidence>
<comment type="caution">
    <text evidence="1">The sequence shown here is derived from an EMBL/GenBank/DDBJ whole genome shotgun (WGS) entry which is preliminary data.</text>
</comment>
<dbReference type="Proteomes" id="UP001165960">
    <property type="component" value="Unassembled WGS sequence"/>
</dbReference>
<proteinExistence type="predicted"/>
<protein>
    <submittedName>
        <fullName evidence="1">Uncharacterized protein</fullName>
    </submittedName>
</protein>
<reference evidence="1" key="1">
    <citation type="submission" date="2022-04" db="EMBL/GenBank/DDBJ databases">
        <title>Genome of the entomopathogenic fungus Entomophthora muscae.</title>
        <authorList>
            <person name="Elya C."/>
            <person name="Lovett B.R."/>
            <person name="Lee E."/>
            <person name="Macias A.M."/>
            <person name="Hajek A.E."/>
            <person name="De Bivort B.L."/>
            <person name="Kasson M.T."/>
            <person name="De Fine Licht H.H."/>
            <person name="Stajich J.E."/>
        </authorList>
    </citation>
    <scope>NUCLEOTIDE SEQUENCE</scope>
    <source>
        <strain evidence="1">Berkeley</strain>
    </source>
</reference>
<gene>
    <name evidence="1" type="ORF">DSO57_1016385</name>
</gene>
<dbReference type="EMBL" id="QTSX02005746">
    <property type="protein sequence ID" value="KAJ9058044.1"/>
    <property type="molecule type" value="Genomic_DNA"/>
</dbReference>
<sequence length="138" mass="15209">MASNYPVISVTLWGIHAGVEGRGMAIVYYLKVGTKQENYGCILKIVEREVQKIILEEQEAKPALAGRLPRDLVSLTWLKDPKLARLGFEAAQSIISGEAFGWGSKDATPIFAKPALGRSRPSRIFTRCAPQPQGSLRR</sequence>
<keyword evidence="2" id="KW-1185">Reference proteome</keyword>
<evidence type="ECO:0000313" key="1">
    <source>
        <dbReference type="EMBL" id="KAJ9058044.1"/>
    </source>
</evidence>
<name>A0ACC2S6P0_9FUNG</name>
<organism evidence="1 2">
    <name type="scientific">Entomophthora muscae</name>
    <dbReference type="NCBI Taxonomy" id="34485"/>
    <lineage>
        <taxon>Eukaryota</taxon>
        <taxon>Fungi</taxon>
        <taxon>Fungi incertae sedis</taxon>
        <taxon>Zoopagomycota</taxon>
        <taxon>Entomophthoromycotina</taxon>
        <taxon>Entomophthoromycetes</taxon>
        <taxon>Entomophthorales</taxon>
        <taxon>Entomophthoraceae</taxon>
        <taxon>Entomophthora</taxon>
    </lineage>
</organism>